<dbReference type="SUPFAM" id="SSF47769">
    <property type="entry name" value="SAM/Pointed domain"/>
    <property type="match status" value="1"/>
</dbReference>
<dbReference type="Pfam" id="PF07647">
    <property type="entry name" value="SAM_2"/>
    <property type="match status" value="1"/>
</dbReference>
<reference evidence="4" key="1">
    <citation type="submission" date="2023-08" db="EMBL/GenBank/DDBJ databases">
        <authorList>
            <person name="Chen Y."/>
            <person name="Shah S."/>
            <person name="Dougan E. K."/>
            <person name="Thang M."/>
            <person name="Chan C."/>
        </authorList>
    </citation>
    <scope>NUCLEOTIDE SEQUENCE</scope>
</reference>
<dbReference type="InterPro" id="IPR001660">
    <property type="entry name" value="SAM"/>
</dbReference>
<comment type="caution">
    <text evidence="4">The sequence shown here is derived from an EMBL/GenBank/DDBJ whole genome shotgun (WGS) entry which is preliminary data.</text>
</comment>
<organism evidence="4 5">
    <name type="scientific">Effrenium voratum</name>
    <dbReference type="NCBI Taxonomy" id="2562239"/>
    <lineage>
        <taxon>Eukaryota</taxon>
        <taxon>Sar</taxon>
        <taxon>Alveolata</taxon>
        <taxon>Dinophyceae</taxon>
        <taxon>Suessiales</taxon>
        <taxon>Symbiodiniaceae</taxon>
        <taxon>Effrenium</taxon>
    </lineage>
</organism>
<dbReference type="AlphaFoldDB" id="A0AA36N146"/>
<dbReference type="Gene3D" id="1.10.150.50">
    <property type="entry name" value="Transcription Factor, Ets-1"/>
    <property type="match status" value="1"/>
</dbReference>
<gene>
    <name evidence="4" type="ORF">EVOR1521_LOCUS16094</name>
</gene>
<feature type="domain" description="SAM" evidence="3">
    <location>
        <begin position="20"/>
        <end position="83"/>
    </location>
</feature>
<protein>
    <recommendedName>
        <fullName evidence="3">SAM domain-containing protein</fullName>
    </recommendedName>
</protein>
<evidence type="ECO:0000313" key="5">
    <source>
        <dbReference type="Proteomes" id="UP001178507"/>
    </source>
</evidence>
<proteinExistence type="predicted"/>
<feature type="coiled-coil region" evidence="1">
    <location>
        <begin position="393"/>
        <end position="438"/>
    </location>
</feature>
<keyword evidence="1" id="KW-0175">Coiled coil</keyword>
<evidence type="ECO:0000256" key="2">
    <source>
        <dbReference type="SAM" id="MobiDB-lite"/>
    </source>
</evidence>
<dbReference type="InterPro" id="IPR013761">
    <property type="entry name" value="SAM/pointed_sf"/>
</dbReference>
<feature type="coiled-coil region" evidence="1">
    <location>
        <begin position="519"/>
        <end position="546"/>
    </location>
</feature>
<sequence>MDAFSSTPRHSKEFSRLSAMTSHQVGQYMAACGFADYEHIFKEHNISGDRLLQLTNEDLREIGFSKVGDRLVMQQEIAGLRAGRRTAWRGESFEEKVQAEKRCKLWQEEARVKEPLAEKSELKSEEAKYKRKIQKLKQRWAEDLRSVRGRLCRAMTVACAREDGCMGHAVLKAWQRHVAEAHAARAARQEAALAAAQAAANAAAAQQAAPVANDGATEALLALLSASCGRSAQLAALRAWHFAARQARHAAAHEAELRSQEEKATQRSTAALAQLRNQLRALRCQGTRVAKRNAQHRALVALFAPFSVWLQQTREARHAARLRAELEKASMHSVAALRSSRAEVQAFRAVGRRSACAAASRRALLCLSPLVSAWSRQAKASLSTRRLRPGEVLLNSGEAAKRAQQQLQQLRAQHAEQLEALERSCTELRAEASQARMAAAAAARREARVENIARRHENAARRGEELAALLACTKAWMGEVLLARSTAALRKEAEARVAESLARQRLESRGALHQAWSEAAEKARQAAQLERQLQHLKEEIQGEVVRPEFDGSRPTTALGIEAHHDGRFNERLRRADEAKARLTATSWPRSSEVEEDISMPSHPPRHMGDAEVLQLDEVLTAEAAVQADRSDPIDAEAPERWRDEVVAAREGRKGLFIAALNEQAKYWRAQAWHAWRRVLLQERCKRLDSLLDRKKATTPRSARGKG</sequence>
<keyword evidence="5" id="KW-1185">Reference proteome</keyword>
<dbReference type="Proteomes" id="UP001178507">
    <property type="component" value="Unassembled WGS sequence"/>
</dbReference>
<feature type="region of interest" description="Disordered" evidence="2">
    <location>
        <begin position="583"/>
        <end position="606"/>
    </location>
</feature>
<dbReference type="SMART" id="SM00454">
    <property type="entry name" value="SAM"/>
    <property type="match status" value="1"/>
</dbReference>
<name>A0AA36N146_9DINO</name>
<dbReference type="PROSITE" id="PS50105">
    <property type="entry name" value="SAM_DOMAIN"/>
    <property type="match status" value="1"/>
</dbReference>
<evidence type="ECO:0000256" key="1">
    <source>
        <dbReference type="SAM" id="Coils"/>
    </source>
</evidence>
<evidence type="ECO:0000259" key="3">
    <source>
        <dbReference type="PROSITE" id="PS50105"/>
    </source>
</evidence>
<feature type="coiled-coil region" evidence="1">
    <location>
        <begin position="243"/>
        <end position="285"/>
    </location>
</feature>
<evidence type="ECO:0000313" key="4">
    <source>
        <dbReference type="EMBL" id="CAJ1390771.1"/>
    </source>
</evidence>
<dbReference type="EMBL" id="CAUJNA010002135">
    <property type="protein sequence ID" value="CAJ1390771.1"/>
    <property type="molecule type" value="Genomic_DNA"/>
</dbReference>
<accession>A0AA36N146</accession>